<evidence type="ECO:0000313" key="4">
    <source>
        <dbReference type="EMBL" id="MRV70613.1"/>
    </source>
</evidence>
<dbReference type="Proteomes" id="UP000446768">
    <property type="component" value="Unassembled WGS sequence"/>
</dbReference>
<comment type="caution">
    <text evidence="4">The sequence shown here is derived from an EMBL/GenBank/DDBJ whole genome shotgun (WGS) entry which is preliminary data.</text>
</comment>
<gene>
    <name evidence="4" type="ORF">GJ700_02620</name>
</gene>
<evidence type="ECO:0000259" key="2">
    <source>
        <dbReference type="Pfam" id="PF13304"/>
    </source>
</evidence>
<feature type="domain" description="ATPase AAA-type core" evidence="2">
    <location>
        <begin position="215"/>
        <end position="369"/>
    </location>
</feature>
<name>A0A7X2IJF1_9BURK</name>
<dbReference type="Gene3D" id="3.40.50.300">
    <property type="entry name" value="P-loop containing nucleotide triphosphate hydrolases"/>
    <property type="match status" value="1"/>
</dbReference>
<dbReference type="PANTHER" id="PTHR43581">
    <property type="entry name" value="ATP/GTP PHOSPHATASE"/>
    <property type="match status" value="1"/>
</dbReference>
<dbReference type="InterPro" id="IPR041685">
    <property type="entry name" value="AAA_GajA/Old/RecF-like"/>
</dbReference>
<dbReference type="SUPFAM" id="SSF52540">
    <property type="entry name" value="P-loop containing nucleoside triphosphate hydrolases"/>
    <property type="match status" value="1"/>
</dbReference>
<dbReference type="AlphaFoldDB" id="A0A7X2IJF1"/>
<dbReference type="GO" id="GO:0005524">
    <property type="term" value="F:ATP binding"/>
    <property type="evidence" value="ECO:0007669"/>
    <property type="project" value="InterPro"/>
</dbReference>
<dbReference type="InterPro" id="IPR034139">
    <property type="entry name" value="TOPRIM_OLD"/>
</dbReference>
<dbReference type="PANTHER" id="PTHR43581:SF4">
    <property type="entry name" value="ATP_GTP PHOSPHATASE"/>
    <property type="match status" value="1"/>
</dbReference>
<dbReference type="GO" id="GO:0016887">
    <property type="term" value="F:ATP hydrolysis activity"/>
    <property type="evidence" value="ECO:0007669"/>
    <property type="project" value="InterPro"/>
</dbReference>
<evidence type="ECO:0000259" key="3">
    <source>
        <dbReference type="Pfam" id="PF20469"/>
    </source>
</evidence>
<dbReference type="EMBL" id="WKJJ01000001">
    <property type="protein sequence ID" value="MRV70613.1"/>
    <property type="molecule type" value="Genomic_DNA"/>
</dbReference>
<feature type="domain" description="OLD protein-like TOPRIM" evidence="3">
    <location>
        <begin position="418"/>
        <end position="481"/>
    </location>
</feature>
<dbReference type="Pfam" id="PF13175">
    <property type="entry name" value="AAA_15"/>
    <property type="match status" value="1"/>
</dbReference>
<sequence>MHIESIALTKFRCFGPDTETVLLQSDLTTIVGPNGSGKTALLQALMRLFGVTRAQRTIATSDFHISSDPSVDQDAVETRELSLDVVIRLPELVDGTAMASTIAPVFRRIYISAPGGIPACRLRLEARWDFDGTAEGSISQQLFWVNTLGSSIADGQKTGVSAADRGLIQLYYTPASRDPQSQIKATTGALAARLLKAIDWSQATANAVSTAAQTLNDAFDDEDAIKAIAGVLEKRWQSLHDGDIDTAPGLSLMSRRFEEVIARIGVVFKHGPAGEDRGLEALSDGQQSLFYFALSAAVFDLERDVVAGKADGFHHDTLTIPALTLFAVEEPENHLSPYYLSRIIEQIKSMVTSGAGQAIISSHSPSVLSRVPPENVRYCRRNVEISTSSVVRIPVPADGAEAVKFVRSAMLAYPELYFARFVLLVEGDSERIVLLKLAEALDFFIDPSFVAIVPLGGRHVEHFWRLLDGLGIPFATLLDLDLGREGGGFGRVKNAIQHLLENGAPKSPLLDVDDGESLKMQELAKMHTWKTANVDIRLWLKDLRKYNVFYSAPLDLDMAMLAAFPDAYQATIEGTGPRMKNEDAAEVVLGSGGEGLAAYTGDLESYKDQMAAYRYHFLTHSKPATHLRAIAHIDNQALKRDMPKCLKAILQHVKDRLSRSK</sequence>
<dbReference type="Pfam" id="PF13304">
    <property type="entry name" value="AAA_21"/>
    <property type="match status" value="1"/>
</dbReference>
<dbReference type="CDD" id="cd01026">
    <property type="entry name" value="TOPRIM_OLD"/>
    <property type="match status" value="1"/>
</dbReference>
<keyword evidence="5" id="KW-1185">Reference proteome</keyword>
<evidence type="ECO:0000313" key="5">
    <source>
        <dbReference type="Proteomes" id="UP000446768"/>
    </source>
</evidence>
<dbReference type="InterPro" id="IPR003959">
    <property type="entry name" value="ATPase_AAA_core"/>
</dbReference>
<reference evidence="4 5" key="1">
    <citation type="submission" date="2019-11" db="EMBL/GenBank/DDBJ databases">
        <title>Novel species isolated from a subtropical stream in China.</title>
        <authorList>
            <person name="Lu H."/>
        </authorList>
    </citation>
    <scope>NUCLEOTIDE SEQUENCE [LARGE SCALE GENOMIC DNA]</scope>
    <source>
        <strain evidence="4 5">FT92W</strain>
    </source>
</reference>
<evidence type="ECO:0000259" key="1">
    <source>
        <dbReference type="Pfam" id="PF13175"/>
    </source>
</evidence>
<dbReference type="InterPro" id="IPR051396">
    <property type="entry name" value="Bact_Antivir_Def_Nuclease"/>
</dbReference>
<dbReference type="InterPro" id="IPR027417">
    <property type="entry name" value="P-loop_NTPase"/>
</dbReference>
<feature type="domain" description="Endonuclease GajA/Old nuclease/RecF-like AAA" evidence="1">
    <location>
        <begin position="1"/>
        <end position="53"/>
    </location>
</feature>
<organism evidence="4 5">
    <name type="scientific">Pseudoduganella rivuli</name>
    <dbReference type="NCBI Taxonomy" id="2666085"/>
    <lineage>
        <taxon>Bacteria</taxon>
        <taxon>Pseudomonadati</taxon>
        <taxon>Pseudomonadota</taxon>
        <taxon>Betaproteobacteria</taxon>
        <taxon>Burkholderiales</taxon>
        <taxon>Oxalobacteraceae</taxon>
        <taxon>Telluria group</taxon>
        <taxon>Pseudoduganella</taxon>
    </lineage>
</organism>
<accession>A0A7X2IJF1</accession>
<protein>
    <submittedName>
        <fullName evidence="4">AAA family ATPase</fullName>
    </submittedName>
</protein>
<dbReference type="Pfam" id="PF20469">
    <property type="entry name" value="OLD-like_TOPRIM"/>
    <property type="match status" value="1"/>
</dbReference>
<proteinExistence type="predicted"/>